<evidence type="ECO:0008006" key="4">
    <source>
        <dbReference type="Google" id="ProtNLM"/>
    </source>
</evidence>
<keyword evidence="3" id="KW-1185">Reference proteome</keyword>
<dbReference type="AlphaFoldDB" id="A0A8X6P5Z9"/>
<evidence type="ECO:0000313" key="3">
    <source>
        <dbReference type="Proteomes" id="UP000887013"/>
    </source>
</evidence>
<name>A0A8X6P5Z9_NEPPI</name>
<dbReference type="EMBL" id="BMAW01065533">
    <property type="protein sequence ID" value="GFT50873.1"/>
    <property type="molecule type" value="Genomic_DNA"/>
</dbReference>
<reference evidence="2" key="1">
    <citation type="submission" date="2020-08" db="EMBL/GenBank/DDBJ databases">
        <title>Multicomponent nature underlies the extraordinary mechanical properties of spider dragline silk.</title>
        <authorList>
            <person name="Kono N."/>
            <person name="Nakamura H."/>
            <person name="Mori M."/>
            <person name="Yoshida Y."/>
            <person name="Ohtoshi R."/>
            <person name="Malay A.D."/>
            <person name="Moran D.A.P."/>
            <person name="Tomita M."/>
            <person name="Numata K."/>
            <person name="Arakawa K."/>
        </authorList>
    </citation>
    <scope>NUCLEOTIDE SEQUENCE</scope>
</reference>
<feature type="signal peptide" evidence="1">
    <location>
        <begin position="1"/>
        <end position="22"/>
    </location>
</feature>
<gene>
    <name evidence="2" type="ORF">NPIL_95241</name>
</gene>
<evidence type="ECO:0000256" key="1">
    <source>
        <dbReference type="SAM" id="SignalP"/>
    </source>
</evidence>
<feature type="chain" id="PRO_5036483439" description="Secreted protein" evidence="1">
    <location>
        <begin position="23"/>
        <end position="106"/>
    </location>
</feature>
<comment type="caution">
    <text evidence="2">The sequence shown here is derived from an EMBL/GenBank/DDBJ whole genome shotgun (WGS) entry which is preliminary data.</text>
</comment>
<protein>
    <recommendedName>
        <fullName evidence="4">Secreted protein</fullName>
    </recommendedName>
</protein>
<organism evidence="2 3">
    <name type="scientific">Nephila pilipes</name>
    <name type="common">Giant wood spider</name>
    <name type="synonym">Nephila maculata</name>
    <dbReference type="NCBI Taxonomy" id="299642"/>
    <lineage>
        <taxon>Eukaryota</taxon>
        <taxon>Metazoa</taxon>
        <taxon>Ecdysozoa</taxon>
        <taxon>Arthropoda</taxon>
        <taxon>Chelicerata</taxon>
        <taxon>Arachnida</taxon>
        <taxon>Araneae</taxon>
        <taxon>Araneomorphae</taxon>
        <taxon>Entelegynae</taxon>
        <taxon>Araneoidea</taxon>
        <taxon>Nephilidae</taxon>
        <taxon>Nephila</taxon>
    </lineage>
</organism>
<proteinExistence type="predicted"/>
<dbReference type="Proteomes" id="UP000887013">
    <property type="component" value="Unassembled WGS sequence"/>
</dbReference>
<sequence length="106" mass="11719">MMLTHIIPILTAVAIIMHAAKGQSTSVSALPQHSGHKHSNVLDPSLSQFHHCHVLECISSVSPLSIRIQKLGTALYVKVRSVQVTDIGLEDRKRDVVYFSIYTEIC</sequence>
<keyword evidence="1" id="KW-0732">Signal</keyword>
<accession>A0A8X6P5Z9</accession>
<evidence type="ECO:0000313" key="2">
    <source>
        <dbReference type="EMBL" id="GFT50873.1"/>
    </source>
</evidence>